<evidence type="ECO:0000313" key="1">
    <source>
        <dbReference type="EMBL" id="AQG78144.1"/>
    </source>
</evidence>
<keyword evidence="2" id="KW-1185">Reference proteome</keyword>
<dbReference type="STRING" id="1178516.AWR27_01525"/>
<evidence type="ECO:0000313" key="2">
    <source>
        <dbReference type="Proteomes" id="UP000187941"/>
    </source>
</evidence>
<protein>
    <submittedName>
        <fullName evidence="1">Uncharacterized protein</fullName>
    </submittedName>
</protein>
<dbReference type="RefSeq" id="WP_077129566.1">
    <property type="nucleotide sequence ID" value="NZ_CP014263.1"/>
</dbReference>
<dbReference type="KEGG" id="smon:AWR27_01525"/>
<dbReference type="AlphaFoldDB" id="A0A1P9WS04"/>
<dbReference type="OrthoDB" id="965331at2"/>
<dbReference type="EMBL" id="CP014263">
    <property type="protein sequence ID" value="AQG78144.1"/>
    <property type="molecule type" value="Genomic_DNA"/>
</dbReference>
<name>A0A1P9WS04_9BACT</name>
<proteinExistence type="predicted"/>
<gene>
    <name evidence="1" type="ORF">AWR27_01525</name>
</gene>
<organism evidence="1 2">
    <name type="scientific">Spirosoma montaniterrae</name>
    <dbReference type="NCBI Taxonomy" id="1178516"/>
    <lineage>
        <taxon>Bacteria</taxon>
        <taxon>Pseudomonadati</taxon>
        <taxon>Bacteroidota</taxon>
        <taxon>Cytophagia</taxon>
        <taxon>Cytophagales</taxon>
        <taxon>Cytophagaceae</taxon>
        <taxon>Spirosoma</taxon>
    </lineage>
</organism>
<accession>A0A1P9WS04</accession>
<dbReference type="Proteomes" id="UP000187941">
    <property type="component" value="Chromosome"/>
</dbReference>
<reference evidence="1 2" key="1">
    <citation type="submission" date="2016-01" db="EMBL/GenBank/DDBJ databases">
        <authorList>
            <person name="Oliw E.H."/>
        </authorList>
    </citation>
    <scope>NUCLEOTIDE SEQUENCE [LARGE SCALE GENOMIC DNA]</scope>
    <source>
        <strain evidence="1 2">DY10</strain>
    </source>
</reference>
<sequence>MNPNDNQDYNPAEDDNQGVVQPLAQATNGGFSQSGGIAIPTAQGPETIREEVNASDTDANGVNDDLLAEEDVEAGNVNVEYEEGDN</sequence>